<evidence type="ECO:0000256" key="1">
    <source>
        <dbReference type="ARBA" id="ARBA00010552"/>
    </source>
</evidence>
<sequence length="130" mass="13511">MPRLTFRNPPGVHSTGGRYSHSAIVEGAERWAHFSGQVGTRPDGTVAETGEEQCAVAFANLRALFADAGMTPANIVKLTVFLTDPALIPAYRAARAAAFGEGFAPASTLLIVAGLASPDDKVEIEAIACA</sequence>
<proteinExistence type="inferred from homology"/>
<dbReference type="AlphaFoldDB" id="A0A975YID9"/>
<organism evidence="2 3">
    <name type="scientific">Elioraea tepida</name>
    <dbReference type="NCBI Taxonomy" id="2843330"/>
    <lineage>
        <taxon>Bacteria</taxon>
        <taxon>Pseudomonadati</taxon>
        <taxon>Pseudomonadota</taxon>
        <taxon>Alphaproteobacteria</taxon>
        <taxon>Acetobacterales</taxon>
        <taxon>Elioraeaceae</taxon>
        <taxon>Elioraea</taxon>
    </lineage>
</organism>
<dbReference type="KEGG" id="elio:KO353_08705"/>
<dbReference type="GO" id="GO:0005829">
    <property type="term" value="C:cytosol"/>
    <property type="evidence" value="ECO:0007669"/>
    <property type="project" value="TreeGrafter"/>
</dbReference>
<dbReference type="PANTHER" id="PTHR11803:SF58">
    <property type="entry name" value="PROTEIN HMF1-RELATED"/>
    <property type="match status" value="1"/>
</dbReference>
<evidence type="ECO:0000313" key="2">
    <source>
        <dbReference type="EMBL" id="QXM23426.1"/>
    </source>
</evidence>
<dbReference type="InterPro" id="IPR006175">
    <property type="entry name" value="YjgF/YER057c/UK114"/>
</dbReference>
<dbReference type="Pfam" id="PF01042">
    <property type="entry name" value="Ribonuc_L-PSP"/>
    <property type="match status" value="1"/>
</dbReference>
<protein>
    <submittedName>
        <fullName evidence="2">RidA family protein</fullName>
    </submittedName>
</protein>
<keyword evidence="3" id="KW-1185">Reference proteome</keyword>
<comment type="similarity">
    <text evidence="1">Belongs to the RutC family.</text>
</comment>
<name>A0A975YID9_9PROT</name>
<accession>A0A975YID9</accession>
<dbReference type="CDD" id="cd00448">
    <property type="entry name" value="YjgF_YER057c_UK114_family"/>
    <property type="match status" value="1"/>
</dbReference>
<dbReference type="GO" id="GO:0019239">
    <property type="term" value="F:deaminase activity"/>
    <property type="evidence" value="ECO:0007669"/>
    <property type="project" value="TreeGrafter"/>
</dbReference>
<reference evidence="2" key="1">
    <citation type="submission" date="2021-06" db="EMBL/GenBank/DDBJ databases">
        <title>Elioraea tepida, sp. nov., a moderately thermophilic aerobic anoxygenic phototrophic bacterium isolated from an alkaline siliceous hot spring mat community in Yellowstone National Park, WY, USA.</title>
        <authorList>
            <person name="Saini M.K."/>
            <person name="Yoshida S."/>
            <person name="Sebastian A."/>
            <person name="Hirose S."/>
            <person name="Hara E."/>
            <person name="Tamaki H."/>
            <person name="Soulier N.T."/>
            <person name="Albert I."/>
            <person name="Hanada S."/>
            <person name="Bryant D.A."/>
            <person name="Tank M."/>
        </authorList>
    </citation>
    <scope>NUCLEOTIDE SEQUENCE</scope>
    <source>
        <strain evidence="2">MS-P2</strain>
    </source>
</reference>
<gene>
    <name evidence="2" type="ORF">KO353_08705</name>
</gene>
<dbReference type="Proteomes" id="UP000694001">
    <property type="component" value="Chromosome"/>
</dbReference>
<dbReference type="EMBL" id="CP076448">
    <property type="protein sequence ID" value="QXM23426.1"/>
    <property type="molecule type" value="Genomic_DNA"/>
</dbReference>
<evidence type="ECO:0000313" key="3">
    <source>
        <dbReference type="Proteomes" id="UP000694001"/>
    </source>
</evidence>
<dbReference type="RefSeq" id="WP_218284286.1">
    <property type="nucleotide sequence ID" value="NZ_CP076448.1"/>
</dbReference>
<dbReference type="PANTHER" id="PTHR11803">
    <property type="entry name" value="2-IMINOBUTANOATE/2-IMINOPROPANOATE DEAMINASE RIDA"/>
    <property type="match status" value="1"/>
</dbReference>